<protein>
    <submittedName>
        <fullName evidence="2">Acyl carrier protein</fullName>
    </submittedName>
</protein>
<dbReference type="AlphaFoldDB" id="A0A2N0VGD4"/>
<organism evidence="2 3">
    <name type="scientific">Rhodohalobacter barkolensis</name>
    <dbReference type="NCBI Taxonomy" id="2053187"/>
    <lineage>
        <taxon>Bacteria</taxon>
        <taxon>Pseudomonadati</taxon>
        <taxon>Balneolota</taxon>
        <taxon>Balneolia</taxon>
        <taxon>Balneolales</taxon>
        <taxon>Balneolaceae</taxon>
        <taxon>Rhodohalobacter</taxon>
    </lineage>
</organism>
<dbReference type="InterPro" id="IPR036736">
    <property type="entry name" value="ACP-like_sf"/>
</dbReference>
<dbReference type="PROSITE" id="PS50075">
    <property type="entry name" value="CARRIER"/>
    <property type="match status" value="1"/>
</dbReference>
<accession>A0A2N0VGD4</accession>
<dbReference type="EMBL" id="PISP01000003">
    <property type="protein sequence ID" value="PKD43243.1"/>
    <property type="molecule type" value="Genomic_DNA"/>
</dbReference>
<gene>
    <name evidence="2" type="ORF">CWD77_11555</name>
</gene>
<evidence type="ECO:0000313" key="2">
    <source>
        <dbReference type="EMBL" id="PKD43243.1"/>
    </source>
</evidence>
<evidence type="ECO:0000259" key="1">
    <source>
        <dbReference type="PROSITE" id="PS50075"/>
    </source>
</evidence>
<dbReference type="SUPFAM" id="SSF47336">
    <property type="entry name" value="ACP-like"/>
    <property type="match status" value="1"/>
</dbReference>
<dbReference type="Gene3D" id="1.10.1200.10">
    <property type="entry name" value="ACP-like"/>
    <property type="match status" value="1"/>
</dbReference>
<comment type="caution">
    <text evidence="2">The sequence shown here is derived from an EMBL/GenBank/DDBJ whole genome shotgun (WGS) entry which is preliminary data.</text>
</comment>
<keyword evidence="3" id="KW-1185">Reference proteome</keyword>
<dbReference type="OrthoDB" id="675004at2"/>
<reference evidence="2 3" key="1">
    <citation type="submission" date="2017-11" db="EMBL/GenBank/DDBJ databases">
        <title>Rhodohalobacter 15182 sp. nov., isolated from a salt lake.</title>
        <authorList>
            <person name="Han S."/>
        </authorList>
    </citation>
    <scope>NUCLEOTIDE SEQUENCE [LARGE SCALE GENOMIC DNA]</scope>
    <source>
        <strain evidence="2 3">15182</strain>
    </source>
</reference>
<sequence length="74" mass="8757">MEEKIFDAFREAMDNEDLEINLSDNFREYEDWDSLAYLSMIATLDEEFGVEIENEEFRKLETVKDLLEAVKAKA</sequence>
<name>A0A2N0VGD4_9BACT</name>
<evidence type="ECO:0000313" key="3">
    <source>
        <dbReference type="Proteomes" id="UP000233398"/>
    </source>
</evidence>
<dbReference type="RefSeq" id="WP_101073717.1">
    <property type="nucleotide sequence ID" value="NZ_PISP01000003.1"/>
</dbReference>
<dbReference type="Proteomes" id="UP000233398">
    <property type="component" value="Unassembled WGS sequence"/>
</dbReference>
<dbReference type="InterPro" id="IPR009081">
    <property type="entry name" value="PP-bd_ACP"/>
</dbReference>
<dbReference type="Pfam" id="PF00550">
    <property type="entry name" value="PP-binding"/>
    <property type="match status" value="1"/>
</dbReference>
<feature type="domain" description="Carrier" evidence="1">
    <location>
        <begin position="1"/>
        <end position="74"/>
    </location>
</feature>
<proteinExistence type="predicted"/>